<sequence>MFTGATSSWKRRWIFDPMALEHKGAIADEPGNGREWLLTALSYDHTINLPPRLPEHSEPNPTGTQPNLEIGPLFTPTSSVRMKGGARGPWDRAPLTRW</sequence>
<keyword evidence="3" id="KW-1185">Reference proteome</keyword>
<evidence type="ECO:0000256" key="1">
    <source>
        <dbReference type="SAM" id="MobiDB-lite"/>
    </source>
</evidence>
<dbReference type="EMBL" id="JAWZYT010001225">
    <property type="protein sequence ID" value="KAK4314397.1"/>
    <property type="molecule type" value="Genomic_DNA"/>
</dbReference>
<dbReference type="Proteomes" id="UP001292094">
    <property type="component" value="Unassembled WGS sequence"/>
</dbReference>
<evidence type="ECO:0000313" key="2">
    <source>
        <dbReference type="EMBL" id="KAK4314397.1"/>
    </source>
</evidence>
<name>A0AAE1PWI3_9EUCA</name>
<protein>
    <submittedName>
        <fullName evidence="2">Uncharacterized protein</fullName>
    </submittedName>
</protein>
<organism evidence="2 3">
    <name type="scientific">Petrolisthes manimaculis</name>
    <dbReference type="NCBI Taxonomy" id="1843537"/>
    <lineage>
        <taxon>Eukaryota</taxon>
        <taxon>Metazoa</taxon>
        <taxon>Ecdysozoa</taxon>
        <taxon>Arthropoda</taxon>
        <taxon>Crustacea</taxon>
        <taxon>Multicrustacea</taxon>
        <taxon>Malacostraca</taxon>
        <taxon>Eumalacostraca</taxon>
        <taxon>Eucarida</taxon>
        <taxon>Decapoda</taxon>
        <taxon>Pleocyemata</taxon>
        <taxon>Anomura</taxon>
        <taxon>Galatheoidea</taxon>
        <taxon>Porcellanidae</taxon>
        <taxon>Petrolisthes</taxon>
    </lineage>
</organism>
<reference evidence="2" key="1">
    <citation type="submission" date="2023-11" db="EMBL/GenBank/DDBJ databases">
        <title>Genome assemblies of two species of porcelain crab, Petrolisthes cinctipes and Petrolisthes manimaculis (Anomura: Porcellanidae).</title>
        <authorList>
            <person name="Angst P."/>
        </authorList>
    </citation>
    <scope>NUCLEOTIDE SEQUENCE</scope>
    <source>
        <strain evidence="2">PB745_02</strain>
        <tissue evidence="2">Gill</tissue>
    </source>
</reference>
<proteinExistence type="predicted"/>
<gene>
    <name evidence="2" type="ORF">Pmani_014311</name>
</gene>
<feature type="region of interest" description="Disordered" evidence="1">
    <location>
        <begin position="49"/>
        <end position="98"/>
    </location>
</feature>
<dbReference type="AlphaFoldDB" id="A0AAE1PWI3"/>
<evidence type="ECO:0000313" key="3">
    <source>
        <dbReference type="Proteomes" id="UP001292094"/>
    </source>
</evidence>
<comment type="caution">
    <text evidence="2">The sequence shown here is derived from an EMBL/GenBank/DDBJ whole genome shotgun (WGS) entry which is preliminary data.</text>
</comment>
<accession>A0AAE1PWI3</accession>